<gene>
    <name evidence="2" type="ordered locus">Celly_1463</name>
</gene>
<feature type="domain" description="Beta-lactamase-related" evidence="1">
    <location>
        <begin position="241"/>
        <end position="520"/>
    </location>
</feature>
<proteinExistence type="predicted"/>
<organism evidence="2 3">
    <name type="scientific">Cellulophaga lytica (strain ATCC 23178 / DSM 7489 / JCM 8516 / NBRC 14961 / NCIMB 1423 / VKM B-1433 / Cy l20)</name>
    <dbReference type="NCBI Taxonomy" id="867900"/>
    <lineage>
        <taxon>Bacteria</taxon>
        <taxon>Pseudomonadati</taxon>
        <taxon>Bacteroidota</taxon>
        <taxon>Flavobacteriia</taxon>
        <taxon>Flavobacteriales</taxon>
        <taxon>Flavobacteriaceae</taxon>
        <taxon>Cellulophaga</taxon>
    </lineage>
</organism>
<dbReference type="InterPro" id="IPR001466">
    <property type="entry name" value="Beta-lactam-related"/>
</dbReference>
<sequence length="543" mass="61742">MKLKYYLTLTICLIISGNAISSAQTKKIENLYFSKIDLKKEKIKLTDYTNSFTLNKDKFLTAHFTLDKPLIESLKLLAPNLTQDQLLNKGSFQFSFLVDGKIVYTENLNKGAGNIKSKTTQLKHTIPLIYPKQLDFWGWFMWLKFMKLGGGQDVLAKGNHSLTIEVRPYIKRSDIKVGAILAKGNITIEVAKALVDESLIPVQKIQPNSGWKLSKDNFNTKKIEALNRKIAEKRFENINGIVVIKENKLLIEEYFNGENRNSLHDSRSVGKSFASTMLGVAIEEKYIDNENVLLKDFYNLKSFNNYSEKKDSITLKSLLTMSSGFLGDDRDYDSPGNEENMYPTDNWVKFSLDLPMKNDKVIGKDYMYFTAGVVILGDIIHKSVPEGLVSYTDKKLFKPLNITNYKWQYTPQKVGNTAGGIQLRAIDFAKYGQLYKNKGKWNGKQVLTKKWVEKSLSKQVSQAYGGIDDGYYGYLFWNKTYTVNGKNYEVSFCSGRGGNKIFIFKDIPFVVVVTSSAYDSLSAHTNTDKIMTDYILPAIIDKE</sequence>
<reference evidence="2 3" key="1">
    <citation type="journal article" date="2011" name="Stand. Genomic Sci.">
        <title>Complete genome sequence of Cellulophaga lytica type strain (LIM- 21).</title>
        <authorList>
            <person name="Pati A."/>
            <person name="Abt B."/>
            <person name="Teshima H."/>
            <person name="Nolan M."/>
            <person name="Lapidus A."/>
            <person name="Lucas S."/>
            <person name="Hammon N."/>
            <person name="Deshpande S."/>
            <person name="Cheng J.F."/>
            <person name="Tapia R."/>
            <person name="Han C."/>
            <person name="Goodwin L."/>
            <person name="Pitluck S."/>
            <person name="Liolios K."/>
            <person name="Pagani I."/>
            <person name="Mavromatis K."/>
            <person name="Ovchinikova G."/>
            <person name="Chen A."/>
            <person name="Palaniappan K."/>
            <person name="Land M."/>
            <person name="Hauser L."/>
            <person name="Jeffries C.D."/>
            <person name="Detter J.C."/>
            <person name="Brambilla E.M."/>
            <person name="Kannan K.P."/>
            <person name="Rohde M."/>
            <person name="Spring S."/>
            <person name="Goker M."/>
            <person name="Woyke T."/>
            <person name="Bristow J."/>
            <person name="Eisen J.A."/>
            <person name="Markowitz V."/>
            <person name="Hugenholtz P."/>
            <person name="Kyrpides N.C."/>
            <person name="Klenk H.P."/>
            <person name="Ivanova N."/>
        </authorList>
    </citation>
    <scope>NUCLEOTIDE SEQUENCE [LARGE SCALE GENOMIC DNA]</scope>
    <source>
        <strain evidence="3">ATCC 23178 / DSM 7489 / JCM 8516 / NBRC 14961 / NCIMB 1423 / VKM B-1433 / Cy l20</strain>
    </source>
</reference>
<dbReference type="Proteomes" id="UP000007487">
    <property type="component" value="Chromosome"/>
</dbReference>
<dbReference type="PANTHER" id="PTHR43283:SF7">
    <property type="entry name" value="BETA-LACTAMASE-RELATED DOMAIN-CONTAINING PROTEIN"/>
    <property type="match status" value="1"/>
</dbReference>
<dbReference type="EMBL" id="CP002534">
    <property type="protein sequence ID" value="ADY29288.1"/>
    <property type="molecule type" value="Genomic_DNA"/>
</dbReference>
<name>F0RIF9_CELLC</name>
<dbReference type="SUPFAM" id="SSF56601">
    <property type="entry name" value="beta-lactamase/transpeptidase-like"/>
    <property type="match status" value="1"/>
</dbReference>
<dbReference type="Gene3D" id="3.40.710.10">
    <property type="entry name" value="DD-peptidase/beta-lactamase superfamily"/>
    <property type="match status" value="1"/>
</dbReference>
<evidence type="ECO:0000313" key="3">
    <source>
        <dbReference type="Proteomes" id="UP000007487"/>
    </source>
</evidence>
<dbReference type="HOGENOM" id="CLU_499428_0_0_10"/>
<protein>
    <submittedName>
        <fullName evidence="2">Beta-lactamase</fullName>
    </submittedName>
</protein>
<accession>F0RIF9</accession>
<dbReference type="InterPro" id="IPR050789">
    <property type="entry name" value="Diverse_Enzym_Activities"/>
</dbReference>
<evidence type="ECO:0000313" key="2">
    <source>
        <dbReference type="EMBL" id="ADY29288.1"/>
    </source>
</evidence>
<dbReference type="OrthoDB" id="9773047at2"/>
<dbReference type="AlphaFoldDB" id="F0RIF9"/>
<evidence type="ECO:0000259" key="1">
    <source>
        <dbReference type="Pfam" id="PF00144"/>
    </source>
</evidence>
<dbReference type="RefSeq" id="WP_013621035.1">
    <property type="nucleotide sequence ID" value="NC_015167.1"/>
</dbReference>
<dbReference type="eggNOG" id="COG1680">
    <property type="taxonomic scope" value="Bacteria"/>
</dbReference>
<keyword evidence="3" id="KW-1185">Reference proteome</keyword>
<dbReference type="InterPro" id="IPR012338">
    <property type="entry name" value="Beta-lactam/transpept-like"/>
</dbReference>
<dbReference type="STRING" id="867900.Celly_1463"/>
<dbReference type="PANTHER" id="PTHR43283">
    <property type="entry name" value="BETA-LACTAMASE-RELATED"/>
    <property type="match status" value="1"/>
</dbReference>
<dbReference type="Pfam" id="PF00144">
    <property type="entry name" value="Beta-lactamase"/>
    <property type="match status" value="1"/>
</dbReference>
<dbReference type="KEGG" id="cly:Celly_1463"/>